<proteinExistence type="predicted"/>
<accession>A0A6V8H2I9</accession>
<dbReference type="Proteomes" id="UP000053095">
    <property type="component" value="Unassembled WGS sequence"/>
</dbReference>
<gene>
    <name evidence="1" type="ORF">TCE0_015f02754</name>
</gene>
<dbReference type="EMBL" id="DF933811">
    <property type="protein sequence ID" value="GAM34879.1"/>
    <property type="molecule type" value="Genomic_DNA"/>
</dbReference>
<name>A0A6V8H2I9_TALPI</name>
<comment type="caution">
    <text evidence="1">The sequence shown here is derived from an EMBL/GenBank/DDBJ whole genome shotgun (WGS) entry which is preliminary data.</text>
</comment>
<evidence type="ECO:0000313" key="1">
    <source>
        <dbReference type="EMBL" id="GAM34879.1"/>
    </source>
</evidence>
<keyword evidence="2" id="KW-1185">Reference proteome</keyword>
<evidence type="ECO:0000313" key="2">
    <source>
        <dbReference type="Proteomes" id="UP000053095"/>
    </source>
</evidence>
<sequence length="374" mass="41862">MFPSRLPKPENVPAVKYPHYREPSPEISAYSVKAAKHHILSSILPASIEGVCLETPTHIFLGLERFLESLQEQGRVLRYVYDLDSSTLKVMSPGNPIHSALSISFAVREERVMRHPIDGTVQNKIAAHHKTPDLAIYFVKPRGCLLTVVFEVGWAETYADLLSDAKQWLVKKSDEVNIVVIIDIKEDKLARREVRATPKSQERLRRLVAEFGGEEARLRDDIDSQPDVDSDNEMYREIKSIINVDDWVGPLSASLEIWELNGQTPQQRGPTYLPVIEAFIDFLSHSPILTSDASVREETTTCLAKAVAVAVRTVVVVAVVEELLFVEAGAIAEEDPKKKEAVVEAVENIVEELNVVTVVVQSSISRLTPGRQRW</sequence>
<reference evidence="2" key="1">
    <citation type="journal article" date="2015" name="Genome Announc.">
        <title>Draft genome sequence of Talaromyces cellulolyticus strain Y-94, a source of lignocellulosic biomass-degrading enzymes.</title>
        <authorList>
            <person name="Fujii T."/>
            <person name="Koike H."/>
            <person name="Sawayama S."/>
            <person name="Yano S."/>
            <person name="Inoue H."/>
        </authorList>
    </citation>
    <scope>NUCLEOTIDE SEQUENCE [LARGE SCALE GENOMIC DNA]</scope>
    <source>
        <strain evidence="2">Y-94</strain>
    </source>
</reference>
<protein>
    <submittedName>
        <fullName evidence="1">Uncharacterized protein</fullName>
    </submittedName>
</protein>
<dbReference type="AlphaFoldDB" id="A0A6V8H2I9"/>
<organism evidence="1 2">
    <name type="scientific">Talaromyces pinophilus</name>
    <name type="common">Penicillium pinophilum</name>
    <dbReference type="NCBI Taxonomy" id="128442"/>
    <lineage>
        <taxon>Eukaryota</taxon>
        <taxon>Fungi</taxon>
        <taxon>Dikarya</taxon>
        <taxon>Ascomycota</taxon>
        <taxon>Pezizomycotina</taxon>
        <taxon>Eurotiomycetes</taxon>
        <taxon>Eurotiomycetidae</taxon>
        <taxon>Eurotiales</taxon>
        <taxon>Trichocomaceae</taxon>
        <taxon>Talaromyces</taxon>
        <taxon>Talaromyces sect. Talaromyces</taxon>
    </lineage>
</organism>